<reference evidence="1" key="1">
    <citation type="submission" date="2019-08" db="EMBL/GenBank/DDBJ databases">
        <authorList>
            <person name="Kucharzyk K."/>
            <person name="Murdoch R.W."/>
            <person name="Higgins S."/>
            <person name="Loffler F."/>
        </authorList>
    </citation>
    <scope>NUCLEOTIDE SEQUENCE</scope>
</reference>
<organism evidence="1">
    <name type="scientific">bioreactor metagenome</name>
    <dbReference type="NCBI Taxonomy" id="1076179"/>
    <lineage>
        <taxon>unclassified sequences</taxon>
        <taxon>metagenomes</taxon>
        <taxon>ecological metagenomes</taxon>
    </lineage>
</organism>
<proteinExistence type="predicted"/>
<evidence type="ECO:0000313" key="1">
    <source>
        <dbReference type="EMBL" id="MPN13047.1"/>
    </source>
</evidence>
<accession>A0A645FFF4</accession>
<dbReference type="EMBL" id="VSSQ01059496">
    <property type="protein sequence ID" value="MPN13047.1"/>
    <property type="molecule type" value="Genomic_DNA"/>
</dbReference>
<dbReference type="AlphaFoldDB" id="A0A645FFF4"/>
<protein>
    <submittedName>
        <fullName evidence="1">Uncharacterized protein</fullName>
    </submittedName>
</protein>
<gene>
    <name evidence="1" type="ORF">SDC9_160367</name>
</gene>
<sequence length="209" mass="22955">MLEYIDVQKFWVADKRFRPYDAIALVAADQLAISVKGVDRKQAGVGASLAVCGLGSVGEAFQLLQGEGGAGLWPFLVLRTCMESRTVCSHESCLSKTHDLTTQFKLEGAEHCIVEEGSSLHHDVFSEQRGIGRPDDLVECIFHDTDGKACKDVLNARPVFLCLLDRTVHEDRTPRAKVHRIVCMYGQFRRLLGRVAQGIAEGLQKGSAA</sequence>
<comment type="caution">
    <text evidence="1">The sequence shown here is derived from an EMBL/GenBank/DDBJ whole genome shotgun (WGS) entry which is preliminary data.</text>
</comment>
<name>A0A645FFF4_9ZZZZ</name>